<comment type="caution">
    <text evidence="9">The sequence shown here is derived from an EMBL/GenBank/DDBJ whole genome shotgun (WGS) entry which is preliminary data.</text>
</comment>
<protein>
    <recommendedName>
        <fullName evidence="6">Poly [ADP-ribose] polymerase</fullName>
        <shortName evidence="6">PARP</shortName>
        <ecNumber evidence="6">2.4.2.-</ecNumber>
    </recommendedName>
</protein>
<proteinExistence type="inferred from homology"/>
<accession>A0A9P1BH81</accession>
<evidence type="ECO:0000256" key="2">
    <source>
        <dbReference type="ARBA" id="ARBA00009583"/>
    </source>
</evidence>
<keyword evidence="6" id="KW-0520">NAD</keyword>
<evidence type="ECO:0000313" key="11">
    <source>
        <dbReference type="Proteomes" id="UP001152797"/>
    </source>
</evidence>
<organism evidence="9">
    <name type="scientific">Cladocopium goreaui</name>
    <dbReference type="NCBI Taxonomy" id="2562237"/>
    <lineage>
        <taxon>Eukaryota</taxon>
        <taxon>Sar</taxon>
        <taxon>Alveolata</taxon>
        <taxon>Dinophyceae</taxon>
        <taxon>Suessiales</taxon>
        <taxon>Symbiodiniaceae</taxon>
        <taxon>Cladocopium</taxon>
    </lineage>
</organism>
<dbReference type="Pfam" id="PF00644">
    <property type="entry name" value="PARP"/>
    <property type="match status" value="1"/>
</dbReference>
<name>A0A9P1BH81_9DINO</name>
<evidence type="ECO:0000313" key="9">
    <source>
        <dbReference type="EMBL" id="CAI3973367.1"/>
    </source>
</evidence>
<evidence type="ECO:0000256" key="3">
    <source>
        <dbReference type="ARBA" id="ARBA00022692"/>
    </source>
</evidence>
<dbReference type="PANTHER" id="PTHR45740">
    <property type="entry name" value="POLY [ADP-RIBOSE] POLYMERASE"/>
    <property type="match status" value="1"/>
</dbReference>
<reference evidence="10 11" key="2">
    <citation type="submission" date="2024-05" db="EMBL/GenBank/DDBJ databases">
        <authorList>
            <person name="Chen Y."/>
            <person name="Shah S."/>
            <person name="Dougan E. K."/>
            <person name="Thang M."/>
            <person name="Chan C."/>
        </authorList>
    </citation>
    <scope>NUCLEOTIDE SEQUENCE [LARGE SCALE GENOMIC DNA]</scope>
</reference>
<dbReference type="GO" id="GO:0005634">
    <property type="term" value="C:nucleus"/>
    <property type="evidence" value="ECO:0007669"/>
    <property type="project" value="TreeGrafter"/>
</dbReference>
<keyword evidence="6" id="KW-0808">Transferase</keyword>
<dbReference type="InterPro" id="IPR051712">
    <property type="entry name" value="ARTD-AVP"/>
</dbReference>
<dbReference type="Pfam" id="PF14857">
    <property type="entry name" value="TMEM151"/>
    <property type="match status" value="1"/>
</dbReference>
<dbReference type="InterPro" id="IPR026767">
    <property type="entry name" value="Tmem151"/>
</dbReference>
<feature type="domain" description="PARP catalytic" evidence="8">
    <location>
        <begin position="350"/>
        <end position="605"/>
    </location>
</feature>
<dbReference type="EC" id="2.4.2.-" evidence="6"/>
<feature type="transmembrane region" description="Helical" evidence="7">
    <location>
        <begin position="250"/>
        <end position="271"/>
    </location>
</feature>
<dbReference type="EMBL" id="CAMXCT020000070">
    <property type="protein sequence ID" value="CAL1126742.1"/>
    <property type="molecule type" value="Genomic_DNA"/>
</dbReference>
<comment type="subcellular location">
    <subcellularLocation>
        <location evidence="1">Membrane</location>
        <topology evidence="1">Multi-pass membrane protein</topology>
    </subcellularLocation>
</comment>
<evidence type="ECO:0000259" key="8">
    <source>
        <dbReference type="PROSITE" id="PS51059"/>
    </source>
</evidence>
<keyword evidence="4 7" id="KW-1133">Transmembrane helix</keyword>
<evidence type="ECO:0000256" key="7">
    <source>
        <dbReference type="SAM" id="Phobius"/>
    </source>
</evidence>
<keyword evidence="3 7" id="KW-0812">Transmembrane</keyword>
<reference evidence="9" key="1">
    <citation type="submission" date="2022-10" db="EMBL/GenBank/DDBJ databases">
        <authorList>
            <person name="Chen Y."/>
            <person name="Dougan E. K."/>
            <person name="Chan C."/>
            <person name="Rhodes N."/>
            <person name="Thang M."/>
        </authorList>
    </citation>
    <scope>NUCLEOTIDE SEQUENCE</scope>
</reference>
<evidence type="ECO:0000256" key="4">
    <source>
        <dbReference type="ARBA" id="ARBA00022989"/>
    </source>
</evidence>
<evidence type="ECO:0000256" key="1">
    <source>
        <dbReference type="ARBA" id="ARBA00004141"/>
    </source>
</evidence>
<dbReference type="SUPFAM" id="SSF56399">
    <property type="entry name" value="ADP-ribosylation"/>
    <property type="match status" value="1"/>
</dbReference>
<dbReference type="InterPro" id="IPR012317">
    <property type="entry name" value="Poly(ADP-ribose)pol_cat_dom"/>
</dbReference>
<dbReference type="AlphaFoldDB" id="A0A9P1BH81"/>
<sequence>MEGGEKEQLTPATLCSAFLGVLGVGMTVFGALVHWAGILPPEDQGLGMPVLVLGILFYLAHISEALFKSKTSKYLYWIMSETDFQAYVKELQESQPKIKWTIQNYHYEEKRHRDKDGKEHVERKRVNTHSAEAYYDIGGFLDETLSPAQMIAMFHLMYDGEQQDLEANKKKPISRIFLLCEMPLEYHPVDDQEEQRLFDRREAFWRDNTRDTHQDKSTTDLIDCGYKSHVMVILREGTDDSRARPWWMQYWFYAICTIFLMSVPFRCFFFSHCTKIQWEVLKHFSHKNQNSWADDPKHGRANRTDTASKAFRKVKRETPTGNFTEPNVAWDAGKQQLEDVGPPVQVPVGVPSYWKNRDLDKDFDDKINLSADEREKMQKLVDVTYKDKATRDRKSDGMPTRLVVTQVVRMEDSKMWRRFEQKRAELALKGRPKLMAEMPGSGAFKTSPSDSDAAELPSCLKELTVDLNEAYLFHGSCPGGALGIGEDGFDMSRVGTNVGTMFGAGAYMAEASSKSDEYATEDPSGLFAGKFALLLCRTLLGNMFYITESNIPRIEDALATGKFQTVLGDREAAVDTYREFVVFDEAQIYPEYDVEIFSTDPLARPENLLDGNVCAHDEELLGTLCYKKCSLLTDGKAPVRLSAFSCAKSKGFEDFFRGKIGLLVPCEGYDVSGDEAGHGCPHKPGTCLVNEEFSLGKCYKRCDELTDGQFPHRTSANTCCKTKNFLECIEPTESTFSFNYNVGGGDGSLAKSHSPNAKFTELGQ</sequence>
<keyword evidence="6" id="KW-0328">Glycosyltransferase</keyword>
<dbReference type="PROSITE" id="PS51059">
    <property type="entry name" value="PARP_CATALYTIC"/>
    <property type="match status" value="1"/>
</dbReference>
<evidence type="ECO:0000313" key="10">
    <source>
        <dbReference type="EMBL" id="CAL4760679.1"/>
    </source>
</evidence>
<dbReference type="Gene3D" id="3.90.228.10">
    <property type="match status" value="1"/>
</dbReference>
<evidence type="ECO:0000256" key="6">
    <source>
        <dbReference type="RuleBase" id="RU362114"/>
    </source>
</evidence>
<gene>
    <name evidence="9" type="ORF">C1SCF055_LOCUS1879</name>
</gene>
<dbReference type="PANTHER" id="PTHR45740:SF2">
    <property type="entry name" value="POLY [ADP-RIBOSE] POLYMERASE"/>
    <property type="match status" value="1"/>
</dbReference>
<dbReference type="Proteomes" id="UP001152797">
    <property type="component" value="Unassembled WGS sequence"/>
</dbReference>
<dbReference type="GO" id="GO:0003950">
    <property type="term" value="F:NAD+ poly-ADP-ribosyltransferase activity"/>
    <property type="evidence" value="ECO:0007669"/>
    <property type="project" value="UniProtKB-UniRule"/>
</dbReference>
<dbReference type="EMBL" id="CAMXCT010000070">
    <property type="protein sequence ID" value="CAI3973367.1"/>
    <property type="molecule type" value="Genomic_DNA"/>
</dbReference>
<dbReference type="OrthoDB" id="411019at2759"/>
<dbReference type="EMBL" id="CAMXCT030000070">
    <property type="protein sequence ID" value="CAL4760679.1"/>
    <property type="molecule type" value="Genomic_DNA"/>
</dbReference>
<keyword evidence="5 7" id="KW-0472">Membrane</keyword>
<keyword evidence="11" id="KW-1185">Reference proteome</keyword>
<feature type="transmembrane region" description="Helical" evidence="7">
    <location>
        <begin position="12"/>
        <end position="36"/>
    </location>
</feature>
<dbReference type="GO" id="GO:1990404">
    <property type="term" value="F:NAD+-protein mono-ADP-ribosyltransferase activity"/>
    <property type="evidence" value="ECO:0007669"/>
    <property type="project" value="TreeGrafter"/>
</dbReference>
<comment type="similarity">
    <text evidence="2">Belongs to the TMEM151 family.</text>
</comment>
<evidence type="ECO:0000256" key="5">
    <source>
        <dbReference type="ARBA" id="ARBA00023136"/>
    </source>
</evidence>
<feature type="transmembrane region" description="Helical" evidence="7">
    <location>
        <begin position="48"/>
        <end position="67"/>
    </location>
</feature>